<dbReference type="RefSeq" id="XP_051606556.1">
    <property type="nucleotide sequence ID" value="XM_051754431.1"/>
</dbReference>
<dbReference type="InterPro" id="IPR015912">
    <property type="entry name" value="Phosphofructokinase_CS"/>
</dbReference>
<feature type="region of interest" description="N-terminal catalytic PFK domain 1" evidence="16">
    <location>
        <begin position="1"/>
        <end position="601"/>
    </location>
</feature>
<feature type="domain" description="Phosphofructokinase" evidence="19">
    <location>
        <begin position="616"/>
        <end position="905"/>
    </location>
</feature>
<feature type="binding site" description="in other chain" evidence="16">
    <location>
        <begin position="879"/>
        <end position="882"/>
    </location>
    <ligand>
        <name>beta-D-fructose 2,6-bisphosphate</name>
        <dbReference type="ChEBI" id="CHEBI:58579"/>
        <note>allosteric activator; ligand shared between dimeric partners</note>
    </ligand>
</feature>
<dbReference type="PRINTS" id="PR00476">
    <property type="entry name" value="PHFRCTKINASE"/>
</dbReference>
<dbReference type="PANTHER" id="PTHR13697:SF57">
    <property type="entry name" value="ATP-DEPENDENT 6-PHOSPHOFRUCTOKINASE SUBUNIT ALPHA"/>
    <property type="match status" value="1"/>
</dbReference>
<dbReference type="HAMAP" id="MF_03184">
    <property type="entry name" value="Phosphofructokinase_I_E"/>
    <property type="match status" value="1"/>
</dbReference>
<feature type="binding site" evidence="16">
    <location>
        <begin position="299"/>
        <end position="300"/>
    </location>
    <ligand>
        <name>ATP</name>
        <dbReference type="ChEBI" id="CHEBI:30616"/>
    </ligand>
</feature>
<evidence type="ECO:0000256" key="12">
    <source>
        <dbReference type="ARBA" id="ARBA00022840"/>
    </source>
</evidence>
<evidence type="ECO:0000256" key="2">
    <source>
        <dbReference type="ARBA" id="ARBA00002659"/>
    </source>
</evidence>
<feature type="compositionally biased region" description="Gly residues" evidence="18">
    <location>
        <begin position="925"/>
        <end position="934"/>
    </location>
</feature>
<feature type="binding site" description="in other chain" evidence="16">
    <location>
        <begin position="742"/>
        <end position="746"/>
    </location>
    <ligand>
        <name>beta-D-fructose 2,6-bisphosphate</name>
        <dbReference type="ChEBI" id="CHEBI:58579"/>
        <note>allosteric activator; ligand shared between dimeric partners</note>
    </ligand>
</feature>
<comment type="similarity">
    <text evidence="16">Belongs to the phosphofructokinase type A (PFKA) family. ATP-dependent PFK group I subfamily. Eukaryotic two domain clade 'E' sub-subfamily.</text>
</comment>
<comment type="similarity">
    <text evidence="17">Belongs to the phosphofructokinase type A (PFKA) family. ATP-dependent PFK group I subfamily. Eukaryotic two domain clade "E" sub-subfamily.</text>
</comment>
<evidence type="ECO:0000256" key="4">
    <source>
        <dbReference type="ARBA" id="ARBA00004570"/>
    </source>
</evidence>
<feature type="region of interest" description="C-terminal regulatory PFK domain 2" evidence="16">
    <location>
        <begin position="616"/>
        <end position="1019"/>
    </location>
</feature>
<keyword evidence="6 16" id="KW-0963">Cytoplasm</keyword>
<gene>
    <name evidence="21" type="ORF">KGF57_004876</name>
</gene>
<evidence type="ECO:0000256" key="17">
    <source>
        <dbReference type="PIRNR" id="PIRNR000533"/>
    </source>
</evidence>
<dbReference type="GO" id="GO:0048029">
    <property type="term" value="F:monosaccharide binding"/>
    <property type="evidence" value="ECO:0007669"/>
    <property type="project" value="TreeGrafter"/>
</dbReference>
<evidence type="ECO:0000256" key="16">
    <source>
        <dbReference type="HAMAP-Rule" id="MF_03184"/>
    </source>
</evidence>
<feature type="binding site" description="in other chain" evidence="16">
    <location>
        <position position="990"/>
    </location>
    <ligand>
        <name>beta-D-fructose 2,6-bisphosphate</name>
        <dbReference type="ChEBI" id="CHEBI:58579"/>
        <note>allosteric activator; ligand shared between dimeric partners</note>
    </ligand>
</feature>
<evidence type="ECO:0000256" key="14">
    <source>
        <dbReference type="ARBA" id="ARBA00023152"/>
    </source>
</evidence>
<evidence type="ECO:0000256" key="11">
    <source>
        <dbReference type="ARBA" id="ARBA00022777"/>
    </source>
</evidence>
<dbReference type="AlphaFoldDB" id="A0AAD5FWL9"/>
<feature type="region of interest" description="Disordered" evidence="18">
    <location>
        <begin position="922"/>
        <end position="950"/>
    </location>
</feature>
<dbReference type="GO" id="GO:0003872">
    <property type="term" value="F:6-phosphofructokinase activity"/>
    <property type="evidence" value="ECO:0007669"/>
    <property type="project" value="UniProtKB-UniRule"/>
</dbReference>
<reference evidence="21 22" key="1">
    <citation type="journal article" date="2022" name="DNA Res.">
        <title>Genome analysis of five recently described species of the CUG-Ser clade uncovers Candida theae as a new hybrid lineage with pathogenic potential in the Candida parapsilosis species complex.</title>
        <authorList>
            <person name="Mixao V."/>
            <person name="Del Olmo V."/>
            <person name="Hegedusova E."/>
            <person name="Saus E."/>
            <person name="Pryszcz L."/>
            <person name="Cillingova A."/>
            <person name="Nosek J."/>
            <person name="Gabaldon T."/>
        </authorList>
    </citation>
    <scope>NUCLEOTIDE SEQUENCE [LARGE SCALE GENOMIC DNA]</scope>
    <source>
        <strain evidence="21 22">CBS 12239</strain>
    </source>
</reference>
<dbReference type="PIRSF" id="PIRSF000533">
    <property type="entry name" value="ATP_PFK_euk"/>
    <property type="match status" value="1"/>
</dbReference>
<dbReference type="GO" id="GO:0006002">
    <property type="term" value="P:fructose 6-phosphate metabolic process"/>
    <property type="evidence" value="ECO:0007669"/>
    <property type="project" value="InterPro"/>
</dbReference>
<dbReference type="GeneID" id="76152920"/>
<dbReference type="GO" id="GO:0016208">
    <property type="term" value="F:AMP binding"/>
    <property type="evidence" value="ECO:0007669"/>
    <property type="project" value="TreeGrafter"/>
</dbReference>
<dbReference type="InterPro" id="IPR040712">
    <property type="entry name" value="Pfk_N"/>
</dbReference>
<evidence type="ECO:0000256" key="3">
    <source>
        <dbReference type="ARBA" id="ARBA00004496"/>
    </source>
</evidence>
<evidence type="ECO:0000256" key="9">
    <source>
        <dbReference type="ARBA" id="ARBA00022723"/>
    </source>
</evidence>
<feature type="binding site" evidence="16">
    <location>
        <position position="330"/>
    </location>
    <ligand>
        <name>Mg(2+)</name>
        <dbReference type="ChEBI" id="CHEBI:18420"/>
        <note>catalytic</note>
    </ligand>
</feature>
<comment type="caution">
    <text evidence="21">The sequence shown here is derived from an EMBL/GenBank/DDBJ whole genome shotgun (WGS) entry which is preliminary data.</text>
</comment>
<keyword evidence="8 16" id="KW-0808">Transferase</keyword>
<comment type="cofactor">
    <cofactor evidence="1 16">
        <name>Mg(2+)</name>
        <dbReference type="ChEBI" id="CHEBI:18420"/>
    </cofactor>
</comment>
<dbReference type="EMBL" id="JAIHNG010000165">
    <property type="protein sequence ID" value="KAI5949046.1"/>
    <property type="molecule type" value="Genomic_DNA"/>
</dbReference>
<feature type="region of interest" description="Interdomain linker" evidence="16">
    <location>
        <begin position="602"/>
        <end position="615"/>
    </location>
</feature>
<name>A0AAD5FWL9_9ASCO</name>
<dbReference type="PROSITE" id="PS00433">
    <property type="entry name" value="PHOSPHOFRUCTOKINASE"/>
    <property type="match status" value="1"/>
</dbReference>
<dbReference type="GO" id="GO:0030388">
    <property type="term" value="P:fructose 1,6-bisphosphate metabolic process"/>
    <property type="evidence" value="ECO:0007669"/>
    <property type="project" value="TreeGrafter"/>
</dbReference>
<evidence type="ECO:0000256" key="13">
    <source>
        <dbReference type="ARBA" id="ARBA00022842"/>
    </source>
</evidence>
<dbReference type="InterPro" id="IPR022953">
    <property type="entry name" value="ATP_PFK"/>
</dbReference>
<dbReference type="Pfam" id="PF18468">
    <property type="entry name" value="Pfk_N"/>
    <property type="match status" value="1"/>
</dbReference>
<dbReference type="GO" id="GO:0005741">
    <property type="term" value="C:mitochondrial outer membrane"/>
    <property type="evidence" value="ECO:0007669"/>
    <property type="project" value="UniProtKB-SubCell"/>
</dbReference>
<keyword evidence="12 16" id="KW-0067">ATP-binding</keyword>
<dbReference type="NCBIfam" id="TIGR02478">
    <property type="entry name" value="6PF1K_euk"/>
    <property type="match status" value="1"/>
</dbReference>
<feature type="binding site" description="in other chain" evidence="16">
    <location>
        <begin position="787"/>
        <end position="789"/>
    </location>
    <ligand>
        <name>beta-D-fructose 2,6-bisphosphate</name>
        <dbReference type="ChEBI" id="CHEBI:58579"/>
        <note>allosteric activator; ligand shared between dimeric partners</note>
    </ligand>
</feature>
<dbReference type="PANTHER" id="PTHR13697">
    <property type="entry name" value="PHOSPHOFRUCTOKINASE"/>
    <property type="match status" value="1"/>
</dbReference>
<feature type="binding site" description="in other chain" evidence="16">
    <location>
        <begin position="419"/>
        <end position="421"/>
    </location>
    <ligand>
        <name>substrate</name>
        <note>ligand shared between dimeric partners</note>
    </ligand>
</feature>
<dbReference type="FunFam" id="3.40.50.460:FF:000008">
    <property type="entry name" value="ATP-dependent 6-phosphofructokinase"/>
    <property type="match status" value="1"/>
</dbReference>
<dbReference type="GO" id="GO:0005524">
    <property type="term" value="F:ATP binding"/>
    <property type="evidence" value="ECO:0007669"/>
    <property type="project" value="UniProtKB-KW"/>
</dbReference>
<dbReference type="InterPro" id="IPR009161">
    <property type="entry name" value="6-Pfructokinase_euk"/>
</dbReference>
<comment type="pathway">
    <text evidence="5 16 17">Carbohydrate degradation; glycolysis; D-glyceraldehyde 3-phosphate and glycerone phosphate from D-glucose: step 3/4.</text>
</comment>
<sequence length="1019" mass="112890">MPDVENIQRLSYVSLITSNHDKFLQSYQFYSKLGFRLTKNFSRVTTDGGAGGVSGAYKPQMQLGVSKDSLREVWLESYPLQELDENGNLRPWQEMRVYSGDNCERLTDTTVIKIRLSNEEQLKPGTEKRFIFFSTDLKKVRGLLKESRIELETDNDHGFHVRDPLGNYLQFSNTRNVLESKQYHSAQEFITDAEATILKNTHKKQLKSEIDLVIDEEQPFVEGGKKKKIAVMTSGGDAPGMNPAVRAVVRAGIYYGCDVYAVYEGYEGLVKGGNLLKQMDWSDVRSYLSLGGTAIGTARCKEFREREGRLQAAYNMVVNGIDALVVIGGDGSLTGADLFRSEWSSLIEELVKTGKLTAEQVKPYQHLTIVGLVGSIDNDMSGTDVTIGAYSALSRITEMVDYIDATASSHSRAFVVEVMGRHCGWLGLLSGLATGADYIFIPERPPKAGEWKQELKEICARHREYGRRKTTVIVSEGAIDDELNPITSEQVKQVLVEIGLDTRITILGHVQRGGTAVAIDRRLATLQGVEAVRAVLDMTPDTPSPMIGIVKHKIVRTPLVDAVEHTKAVATAIKNKDFDKAMSLRDANFAESYKYYQSITTFDDGSKQLAEDRRLNIAVVHVGAASAGLNAATRALALQSISRGHTLYAVTNGFSGLVKGQLRKLNWLDVEGWHSRGGSEIGTNRSLPSQNFGEVAYYLQKFNIQGLLIVGGFEAFTALHELHDQRDNYPIFKIPMVVIPATISNNVPGTEYSLGSDTCMNELVTYCDAVQQSASSSRRRVFVVEVQGGHSGFVAAYCGLITGALATYTPETRITLKELQRDIDLLFKVFQSDRGEDHNGKLIIRNEQASSVYTTELIGDIIKENAQNRFETRTAVPGHVQQGYTPSAADRVYAVQFALKALEFIEQYNRCVDDAHIVMQEDKAGGGGGAGAEGYGREGDEDEEDREEEDEYDIDFSPKHSQVVIGIQGSLLQFTSVKKLYDFEADVKLRKGKTVHWKNIIEVEDMLSGKSLLKRNARG</sequence>
<dbReference type="InterPro" id="IPR000023">
    <property type="entry name" value="Phosphofructokinase_dom"/>
</dbReference>
<dbReference type="GO" id="GO:0005945">
    <property type="term" value="C:6-phosphofructokinase complex"/>
    <property type="evidence" value="ECO:0007669"/>
    <property type="project" value="UniProtKB-ARBA"/>
</dbReference>
<keyword evidence="13 16" id="KW-0460">Magnesium</keyword>
<dbReference type="NCBIfam" id="NF002872">
    <property type="entry name" value="PRK03202.1"/>
    <property type="match status" value="1"/>
</dbReference>
<feature type="binding site" evidence="16">
    <location>
        <position position="873"/>
    </location>
    <ligand>
        <name>beta-D-fructose 2,6-bisphosphate</name>
        <dbReference type="ChEBI" id="CHEBI:58579"/>
        <note>allosteric activator; ligand shared between dimeric partners</note>
    </ligand>
</feature>
<feature type="binding site" description="in other chain" evidence="16">
    <location>
        <begin position="509"/>
        <end position="512"/>
    </location>
    <ligand>
        <name>substrate</name>
        <note>ligand shared between dimeric partners</note>
    </ligand>
</feature>
<dbReference type="EC" id="2.7.1.11" evidence="16"/>
<dbReference type="Gene3D" id="3.10.180.90">
    <property type="match status" value="1"/>
</dbReference>
<dbReference type="GO" id="GO:0061621">
    <property type="term" value="P:canonical glycolysis"/>
    <property type="evidence" value="ECO:0007669"/>
    <property type="project" value="TreeGrafter"/>
</dbReference>
<feature type="binding site" evidence="16">
    <location>
        <position position="780"/>
    </location>
    <ligand>
        <name>beta-D-fructose 2,6-bisphosphate</name>
        <dbReference type="ChEBI" id="CHEBI:58579"/>
        <note>allosteric activator; ligand shared between dimeric partners</note>
    </ligand>
</feature>
<dbReference type="GO" id="GO:0070095">
    <property type="term" value="F:fructose-6-phosphate binding"/>
    <property type="evidence" value="ECO:0007669"/>
    <property type="project" value="TreeGrafter"/>
</dbReference>
<dbReference type="Proteomes" id="UP001204833">
    <property type="component" value="Unassembled WGS sequence"/>
</dbReference>
<comment type="function">
    <text evidence="2 16">Catalyzes the phosphorylation of D-fructose 6-phosphate to fructose 1,6-bisphosphate by ATP, the first committing step of glycolysis.</text>
</comment>
<evidence type="ECO:0000313" key="22">
    <source>
        <dbReference type="Proteomes" id="UP001204833"/>
    </source>
</evidence>
<comment type="subcellular location">
    <subcellularLocation>
        <location evidence="3 16">Cytoplasm</location>
    </subcellularLocation>
    <subcellularLocation>
        <location evidence="4">Mitochondrion outer membrane</location>
        <topology evidence="4">Peripheral membrane protein</topology>
        <orientation evidence="4">Cytoplasmic side</orientation>
    </subcellularLocation>
</comment>
<feature type="domain" description="Phosphofructokinase" evidence="19">
    <location>
        <begin position="228"/>
        <end position="534"/>
    </location>
</feature>
<dbReference type="SUPFAM" id="SSF53784">
    <property type="entry name" value="Phosphofructokinase"/>
    <property type="match status" value="2"/>
</dbReference>
<dbReference type="InterPro" id="IPR035966">
    <property type="entry name" value="PKF_sf"/>
</dbReference>
<evidence type="ECO:0000256" key="8">
    <source>
        <dbReference type="ARBA" id="ARBA00022679"/>
    </source>
</evidence>
<keyword evidence="7 16" id="KW-0021">Allosteric enzyme</keyword>
<evidence type="ECO:0000256" key="1">
    <source>
        <dbReference type="ARBA" id="ARBA00001946"/>
    </source>
</evidence>
<evidence type="ECO:0000256" key="6">
    <source>
        <dbReference type="ARBA" id="ARBA00022490"/>
    </source>
</evidence>
<dbReference type="GO" id="GO:0046872">
    <property type="term" value="F:metal ion binding"/>
    <property type="evidence" value="ECO:0007669"/>
    <property type="project" value="UniProtKB-KW"/>
</dbReference>
<dbReference type="GO" id="GO:1902600">
    <property type="term" value="P:proton transmembrane transport"/>
    <property type="evidence" value="ECO:0007669"/>
    <property type="project" value="UniProtKB-ARBA"/>
</dbReference>
<dbReference type="GO" id="GO:0042802">
    <property type="term" value="F:identical protein binding"/>
    <property type="evidence" value="ECO:0007669"/>
    <property type="project" value="TreeGrafter"/>
</dbReference>
<comment type="catalytic activity">
    <reaction evidence="15 16 17">
        <text>beta-D-fructose 6-phosphate + ATP = beta-D-fructose 1,6-bisphosphate + ADP + H(+)</text>
        <dbReference type="Rhea" id="RHEA:16109"/>
        <dbReference type="ChEBI" id="CHEBI:15378"/>
        <dbReference type="ChEBI" id="CHEBI:30616"/>
        <dbReference type="ChEBI" id="CHEBI:32966"/>
        <dbReference type="ChEBI" id="CHEBI:57634"/>
        <dbReference type="ChEBI" id="CHEBI:456216"/>
        <dbReference type="EC" id="2.7.1.11"/>
    </reaction>
</comment>
<proteinExistence type="inferred from homology"/>
<comment type="subunit">
    <text evidence="16">Homotetramer.</text>
</comment>
<keyword evidence="10 16" id="KW-0547">Nucleotide-binding</keyword>
<keyword evidence="22" id="KW-1185">Reference proteome</keyword>
<keyword evidence="14 16" id="KW-0324">Glycolysis</keyword>
<protein>
    <recommendedName>
        <fullName evidence="16">ATP-dependent 6-phosphofructokinase</fullName>
        <shortName evidence="16">ATP-PFK</shortName>
        <shortName evidence="16">Phosphofructokinase</shortName>
        <ecNumber evidence="16">2.7.1.11</ecNumber>
    </recommendedName>
    <alternativeName>
        <fullName evidence="16">Phosphohexokinase</fullName>
    </alternativeName>
</protein>
<feature type="binding site" description="in other chain" evidence="16">
    <location>
        <position position="476"/>
    </location>
    <ligand>
        <name>substrate</name>
        <note>ligand shared between dimeric partners</note>
    </ligand>
</feature>
<keyword evidence="9 16" id="KW-0479">Metal-binding</keyword>
<dbReference type="Pfam" id="PF00365">
    <property type="entry name" value="PFK"/>
    <property type="match status" value="2"/>
</dbReference>
<feature type="binding site" evidence="16">
    <location>
        <position position="236"/>
    </location>
    <ligand>
        <name>ATP</name>
        <dbReference type="ChEBI" id="CHEBI:30616"/>
    </ligand>
</feature>
<evidence type="ECO:0000259" key="19">
    <source>
        <dbReference type="Pfam" id="PF00365"/>
    </source>
</evidence>
<feature type="binding site" description="in other chain" evidence="16">
    <location>
        <position position="847"/>
    </location>
    <ligand>
        <name>beta-D-fructose 2,6-bisphosphate</name>
        <dbReference type="ChEBI" id="CHEBI:58579"/>
        <note>allosteric activator; ligand shared between dimeric partners</note>
    </ligand>
</feature>
<comment type="activity regulation">
    <text evidence="16">Allosterically activated by ADP, AMP, or fructose 2,6-bisphosphate, and allosterically inhibited by ATP or citrate.</text>
</comment>
<dbReference type="GO" id="GO:0051453">
    <property type="term" value="P:regulation of intracellular pH"/>
    <property type="evidence" value="ECO:0007669"/>
    <property type="project" value="UniProtKB-ARBA"/>
</dbReference>
<feature type="binding site" description="in other chain" evidence="16">
    <location>
        <begin position="375"/>
        <end position="377"/>
    </location>
    <ligand>
        <name>substrate</name>
        <note>ligand shared between dimeric partners</note>
    </ligand>
</feature>
<evidence type="ECO:0000313" key="21">
    <source>
        <dbReference type="EMBL" id="KAI5949046.1"/>
    </source>
</evidence>
<evidence type="ECO:0000256" key="18">
    <source>
        <dbReference type="SAM" id="MobiDB-lite"/>
    </source>
</evidence>
<evidence type="ECO:0000256" key="7">
    <source>
        <dbReference type="ARBA" id="ARBA00022533"/>
    </source>
</evidence>
<evidence type="ECO:0000256" key="15">
    <source>
        <dbReference type="ARBA" id="ARBA00048070"/>
    </source>
</evidence>
<feature type="active site" description="Proton acceptor" evidence="16">
    <location>
        <position position="377"/>
    </location>
</feature>
<feature type="domain" description="Phosphofructokinase N-terminal" evidence="20">
    <location>
        <begin position="10"/>
        <end position="116"/>
    </location>
</feature>
<accession>A0AAD5FWL9</accession>
<dbReference type="Gene3D" id="3.40.50.450">
    <property type="match status" value="2"/>
</dbReference>
<feature type="binding site" evidence="16">
    <location>
        <position position="412"/>
    </location>
    <ligand>
        <name>substrate</name>
        <note>ligand shared between dimeric partners</note>
    </ligand>
</feature>
<evidence type="ECO:0000256" key="5">
    <source>
        <dbReference type="ARBA" id="ARBA00004679"/>
    </source>
</evidence>
<feature type="binding site" evidence="16">
    <location>
        <begin position="329"/>
        <end position="332"/>
    </location>
    <ligand>
        <name>ATP</name>
        <dbReference type="ChEBI" id="CHEBI:30616"/>
    </ligand>
</feature>
<feature type="binding site" description="in other chain" evidence="16">
    <location>
        <position position="685"/>
    </location>
    <ligand>
        <name>beta-D-fructose 2,6-bisphosphate</name>
        <dbReference type="ChEBI" id="CHEBI:58579"/>
        <note>allosteric activator; ligand shared between dimeric partners</note>
    </ligand>
</feature>
<dbReference type="FunFam" id="3.40.50.450:FF:000010">
    <property type="entry name" value="ATP-dependent 6-phosphofructokinase"/>
    <property type="match status" value="1"/>
</dbReference>
<feature type="binding site" evidence="16">
    <location>
        <position position="503"/>
    </location>
    <ligand>
        <name>substrate</name>
        <note>ligand shared between dimeric partners</note>
    </ligand>
</feature>
<keyword evidence="11 16" id="KW-0418">Kinase</keyword>
<evidence type="ECO:0000256" key="10">
    <source>
        <dbReference type="ARBA" id="ARBA00022741"/>
    </source>
</evidence>
<dbReference type="Gene3D" id="3.40.50.460">
    <property type="entry name" value="Phosphofructokinase domain"/>
    <property type="match status" value="2"/>
</dbReference>
<dbReference type="FunFam" id="3.40.50.460:FF:000007">
    <property type="entry name" value="ATP-dependent 6-phosphofructokinase"/>
    <property type="match status" value="1"/>
</dbReference>
<evidence type="ECO:0000259" key="20">
    <source>
        <dbReference type="Pfam" id="PF18468"/>
    </source>
</evidence>
<feature type="compositionally biased region" description="Acidic residues" evidence="18">
    <location>
        <begin position="939"/>
        <end position="950"/>
    </location>
</feature>
<organism evidence="21 22">
    <name type="scientific">Candida theae</name>
    <dbReference type="NCBI Taxonomy" id="1198502"/>
    <lineage>
        <taxon>Eukaryota</taxon>
        <taxon>Fungi</taxon>
        <taxon>Dikarya</taxon>
        <taxon>Ascomycota</taxon>
        <taxon>Saccharomycotina</taxon>
        <taxon>Pichiomycetes</taxon>
        <taxon>Debaryomycetaceae</taxon>
        <taxon>Candida/Lodderomyces clade</taxon>
        <taxon>Candida</taxon>
    </lineage>
</organism>